<gene>
    <name evidence="2" type="ORF">BGZ65_002159</name>
</gene>
<name>A0A9P6J122_9FUNG</name>
<dbReference type="EMBL" id="JAAAHW010006630">
    <property type="protein sequence ID" value="KAF9957268.1"/>
    <property type="molecule type" value="Genomic_DNA"/>
</dbReference>
<feature type="region of interest" description="Disordered" evidence="1">
    <location>
        <begin position="36"/>
        <end position="55"/>
    </location>
</feature>
<protein>
    <submittedName>
        <fullName evidence="2">Uncharacterized protein</fullName>
    </submittedName>
</protein>
<accession>A0A9P6J122</accession>
<sequence length="55" mass="6441">KRLAKVLENFVDNRHGQSGNGHDQKKPLTCRDPWLVIRPEDQQLNDSDDRDDLEK</sequence>
<feature type="compositionally biased region" description="Acidic residues" evidence="1">
    <location>
        <begin position="46"/>
        <end position="55"/>
    </location>
</feature>
<proteinExistence type="predicted"/>
<comment type="caution">
    <text evidence="2">The sequence shown here is derived from an EMBL/GenBank/DDBJ whole genome shotgun (WGS) entry which is preliminary data.</text>
</comment>
<dbReference type="Proteomes" id="UP000749646">
    <property type="component" value="Unassembled WGS sequence"/>
</dbReference>
<organism evidence="2 3">
    <name type="scientific">Modicella reniformis</name>
    <dbReference type="NCBI Taxonomy" id="1440133"/>
    <lineage>
        <taxon>Eukaryota</taxon>
        <taxon>Fungi</taxon>
        <taxon>Fungi incertae sedis</taxon>
        <taxon>Mucoromycota</taxon>
        <taxon>Mortierellomycotina</taxon>
        <taxon>Mortierellomycetes</taxon>
        <taxon>Mortierellales</taxon>
        <taxon>Mortierellaceae</taxon>
        <taxon>Modicella</taxon>
    </lineage>
</organism>
<evidence type="ECO:0000313" key="3">
    <source>
        <dbReference type="Proteomes" id="UP000749646"/>
    </source>
</evidence>
<feature type="region of interest" description="Disordered" evidence="1">
    <location>
        <begin position="8"/>
        <end position="28"/>
    </location>
</feature>
<keyword evidence="3" id="KW-1185">Reference proteome</keyword>
<dbReference type="AlphaFoldDB" id="A0A9P6J122"/>
<reference evidence="2" key="1">
    <citation type="journal article" date="2020" name="Fungal Divers.">
        <title>Resolving the Mortierellaceae phylogeny through synthesis of multi-gene phylogenetics and phylogenomics.</title>
        <authorList>
            <person name="Vandepol N."/>
            <person name="Liber J."/>
            <person name="Desiro A."/>
            <person name="Na H."/>
            <person name="Kennedy M."/>
            <person name="Barry K."/>
            <person name="Grigoriev I.V."/>
            <person name="Miller A.N."/>
            <person name="O'Donnell K."/>
            <person name="Stajich J.E."/>
            <person name="Bonito G."/>
        </authorList>
    </citation>
    <scope>NUCLEOTIDE SEQUENCE</scope>
    <source>
        <strain evidence="2">MES-2147</strain>
    </source>
</reference>
<evidence type="ECO:0000256" key="1">
    <source>
        <dbReference type="SAM" id="MobiDB-lite"/>
    </source>
</evidence>
<feature type="non-terminal residue" evidence="2">
    <location>
        <position position="1"/>
    </location>
</feature>
<evidence type="ECO:0000313" key="2">
    <source>
        <dbReference type="EMBL" id="KAF9957268.1"/>
    </source>
</evidence>